<dbReference type="SUPFAM" id="SSF52540">
    <property type="entry name" value="P-loop containing nucleoside triphosphate hydrolases"/>
    <property type="match status" value="1"/>
</dbReference>
<dbReference type="Proteomes" id="UP001147747">
    <property type="component" value="Unassembled WGS sequence"/>
</dbReference>
<feature type="domain" description="DUF7779" evidence="1">
    <location>
        <begin position="312"/>
        <end position="403"/>
    </location>
</feature>
<proteinExistence type="predicted"/>
<reference evidence="2" key="2">
    <citation type="journal article" date="2023" name="IMA Fungus">
        <title>Comparative genomic study of the Penicillium genus elucidates a diverse pangenome and 15 lateral gene transfer events.</title>
        <authorList>
            <person name="Petersen C."/>
            <person name="Sorensen T."/>
            <person name="Nielsen M.R."/>
            <person name="Sondergaard T.E."/>
            <person name="Sorensen J.L."/>
            <person name="Fitzpatrick D.A."/>
            <person name="Frisvad J.C."/>
            <person name="Nielsen K.L."/>
        </authorList>
    </citation>
    <scope>NUCLEOTIDE SEQUENCE</scope>
    <source>
        <strain evidence="2">IBT 29677</strain>
    </source>
</reference>
<evidence type="ECO:0000313" key="2">
    <source>
        <dbReference type="EMBL" id="KAJ5392103.1"/>
    </source>
</evidence>
<protein>
    <recommendedName>
        <fullName evidence="1">DUF7779 domain-containing protein</fullName>
    </recommendedName>
</protein>
<dbReference type="PANTHER" id="PTHR35205">
    <property type="entry name" value="NB-ARC AND TPR DOMAIN PROTEIN"/>
    <property type="match status" value="1"/>
</dbReference>
<organism evidence="2 3">
    <name type="scientific">Penicillium cosmopolitanum</name>
    <dbReference type="NCBI Taxonomy" id="1131564"/>
    <lineage>
        <taxon>Eukaryota</taxon>
        <taxon>Fungi</taxon>
        <taxon>Dikarya</taxon>
        <taxon>Ascomycota</taxon>
        <taxon>Pezizomycotina</taxon>
        <taxon>Eurotiomycetes</taxon>
        <taxon>Eurotiomycetidae</taxon>
        <taxon>Eurotiales</taxon>
        <taxon>Aspergillaceae</taxon>
        <taxon>Penicillium</taxon>
    </lineage>
</organism>
<name>A0A9W9VZ39_9EURO</name>
<evidence type="ECO:0000313" key="3">
    <source>
        <dbReference type="Proteomes" id="UP001147747"/>
    </source>
</evidence>
<evidence type="ECO:0000259" key="1">
    <source>
        <dbReference type="Pfam" id="PF25000"/>
    </source>
</evidence>
<dbReference type="GeneID" id="81371210"/>
<comment type="caution">
    <text evidence="2">The sequence shown here is derived from an EMBL/GenBank/DDBJ whole genome shotgun (WGS) entry which is preliminary data.</text>
</comment>
<sequence>MSNLSFGSGNSGFQLGINSGSVHYHAAEQPEPGPSPLSTVPFPRDPDFVERGTLLDDIRDKLSLPGERVALVGLGGIGKSKLAIEYSYRLRDSAPQTWVFWIHASNAARVEQGFQRLADRVKIPGCQSPSVNIFRLVYNWLCDEKHGPWVLILDNVDDDSHFRQPLVFSSQNLQSEASLGSQFDDFSHAGVSGETILQFYLADASSITVDPMNSSEASSLMKASLGNQSSQEGIEELCKVLEFMPLAITQAGAYIKRRAPRCSVLQYLDDFQTNDRKKTRLLKHEGQGLQRDEQASNSILITWQISFEHVRQIRASAADLLSLMSFFDRQGIEENVLRIPFHAERAKKTSSRKTRRDSTDSDVSDADYELGEDIVILKDFSFISSTENAHTFQMHSLVQLATRL</sequence>
<keyword evidence="3" id="KW-1185">Reference proteome</keyword>
<dbReference type="PANTHER" id="PTHR35205:SF1">
    <property type="entry name" value="ZU5 DOMAIN-CONTAINING PROTEIN"/>
    <property type="match status" value="1"/>
</dbReference>
<reference evidence="2" key="1">
    <citation type="submission" date="2022-12" db="EMBL/GenBank/DDBJ databases">
        <authorList>
            <person name="Petersen C."/>
        </authorList>
    </citation>
    <scope>NUCLEOTIDE SEQUENCE</scope>
    <source>
        <strain evidence="2">IBT 29677</strain>
    </source>
</reference>
<dbReference type="EMBL" id="JAPZBU010000008">
    <property type="protein sequence ID" value="KAJ5392103.1"/>
    <property type="molecule type" value="Genomic_DNA"/>
</dbReference>
<dbReference type="Gene3D" id="3.40.50.300">
    <property type="entry name" value="P-loop containing nucleotide triphosphate hydrolases"/>
    <property type="match status" value="1"/>
</dbReference>
<accession>A0A9W9VZ39</accession>
<dbReference type="InterPro" id="IPR027417">
    <property type="entry name" value="P-loop_NTPase"/>
</dbReference>
<dbReference type="InterPro" id="IPR056681">
    <property type="entry name" value="DUF7779"/>
</dbReference>
<dbReference type="Pfam" id="PF25000">
    <property type="entry name" value="DUF7779"/>
    <property type="match status" value="1"/>
</dbReference>
<dbReference type="RefSeq" id="XP_056487781.1">
    <property type="nucleotide sequence ID" value="XM_056632230.1"/>
</dbReference>
<gene>
    <name evidence="2" type="ORF">N7509_007593</name>
</gene>
<dbReference type="AlphaFoldDB" id="A0A9W9VZ39"/>
<dbReference type="OrthoDB" id="5986190at2759"/>